<dbReference type="PROSITE" id="PS50043">
    <property type="entry name" value="HTH_LUXR_2"/>
    <property type="match status" value="1"/>
</dbReference>
<dbReference type="InterPro" id="IPR016032">
    <property type="entry name" value="Sig_transdc_resp-reg_C-effctor"/>
</dbReference>
<dbReference type="RefSeq" id="WP_120007863.1">
    <property type="nucleotide sequence ID" value="NZ_JALBUU010000004.1"/>
</dbReference>
<organism evidence="7 8">
    <name type="scientific">Teichococcus vastitatis</name>
    <dbReference type="NCBI Taxonomy" id="2307076"/>
    <lineage>
        <taxon>Bacteria</taxon>
        <taxon>Pseudomonadati</taxon>
        <taxon>Pseudomonadota</taxon>
        <taxon>Alphaproteobacteria</taxon>
        <taxon>Acetobacterales</taxon>
        <taxon>Roseomonadaceae</taxon>
        <taxon>Roseomonas</taxon>
    </lineage>
</organism>
<sequence>MNASDPVSQDHWNILLLDRYPLRRAGLCSFIQQSALSQGQACTVQEADPEQMDQVPQNVSAILVDLGSIHAMQPDAQQLLASLRRQAPPGCPIAVISDHSTAAEVRACFTAGVQGFIATHMEPRRAIHALAFVIGGGMFFPPEAMLEQAAADPEPILVDTEASSPMDESAFTQRQREVLHYLRRGYSNKLIGRELHMCESTVKVHVRQIMRKLGVSNRTQAALQILSGSEGTELAADITALASPPADLVAVLNEGALPLRA</sequence>
<dbReference type="InterPro" id="IPR000792">
    <property type="entry name" value="Tscrpt_reg_LuxR_C"/>
</dbReference>
<keyword evidence="8" id="KW-1185">Reference proteome</keyword>
<feature type="domain" description="Response regulatory" evidence="6">
    <location>
        <begin position="13"/>
        <end position="134"/>
    </location>
</feature>
<evidence type="ECO:0000313" key="7">
    <source>
        <dbReference type="EMBL" id="MCI0753868.1"/>
    </source>
</evidence>
<keyword evidence="2" id="KW-0238">DNA-binding</keyword>
<evidence type="ECO:0000259" key="6">
    <source>
        <dbReference type="PROSITE" id="PS50110"/>
    </source>
</evidence>
<proteinExistence type="predicted"/>
<evidence type="ECO:0000313" key="8">
    <source>
        <dbReference type="Proteomes" id="UP001201985"/>
    </source>
</evidence>
<dbReference type="InterPro" id="IPR001789">
    <property type="entry name" value="Sig_transdc_resp-reg_receiver"/>
</dbReference>
<feature type="domain" description="HTH luxR-type" evidence="5">
    <location>
        <begin position="164"/>
        <end position="229"/>
    </location>
</feature>
<dbReference type="PROSITE" id="PS50110">
    <property type="entry name" value="RESPONSE_REGULATORY"/>
    <property type="match status" value="1"/>
</dbReference>
<comment type="caution">
    <text evidence="7">The sequence shown here is derived from an EMBL/GenBank/DDBJ whole genome shotgun (WGS) entry which is preliminary data.</text>
</comment>
<dbReference type="InterPro" id="IPR011006">
    <property type="entry name" value="CheY-like_superfamily"/>
</dbReference>
<evidence type="ECO:0000256" key="1">
    <source>
        <dbReference type="ARBA" id="ARBA00023015"/>
    </source>
</evidence>
<evidence type="ECO:0000256" key="4">
    <source>
        <dbReference type="PROSITE-ProRule" id="PRU00169"/>
    </source>
</evidence>
<dbReference type="PANTHER" id="PTHR44688">
    <property type="entry name" value="DNA-BINDING TRANSCRIPTIONAL ACTIVATOR DEVR_DOSR"/>
    <property type="match status" value="1"/>
</dbReference>
<dbReference type="PANTHER" id="PTHR44688:SF16">
    <property type="entry name" value="DNA-BINDING TRANSCRIPTIONAL ACTIVATOR DEVR_DOSR"/>
    <property type="match status" value="1"/>
</dbReference>
<dbReference type="Gene3D" id="3.40.50.2300">
    <property type="match status" value="1"/>
</dbReference>
<feature type="modified residue" description="4-aspartylphosphate" evidence="4">
    <location>
        <position position="65"/>
    </location>
</feature>
<name>A0ABS9W3T2_9PROT</name>
<dbReference type="SUPFAM" id="SSF46894">
    <property type="entry name" value="C-terminal effector domain of the bipartite response regulators"/>
    <property type="match status" value="1"/>
</dbReference>
<evidence type="ECO:0000259" key="5">
    <source>
        <dbReference type="PROSITE" id="PS50043"/>
    </source>
</evidence>
<dbReference type="SMART" id="SM00421">
    <property type="entry name" value="HTH_LUXR"/>
    <property type="match status" value="1"/>
</dbReference>
<accession>A0ABS9W3T2</accession>
<keyword evidence="3" id="KW-0804">Transcription</keyword>
<dbReference type="Proteomes" id="UP001201985">
    <property type="component" value="Unassembled WGS sequence"/>
</dbReference>
<evidence type="ECO:0000256" key="3">
    <source>
        <dbReference type="ARBA" id="ARBA00023163"/>
    </source>
</evidence>
<dbReference type="EMBL" id="JALBUU010000004">
    <property type="protein sequence ID" value="MCI0753868.1"/>
    <property type="molecule type" value="Genomic_DNA"/>
</dbReference>
<keyword evidence="1" id="KW-0805">Transcription regulation</keyword>
<gene>
    <name evidence="7" type="ORF">MON41_08860</name>
</gene>
<keyword evidence="4" id="KW-0597">Phosphoprotein</keyword>
<dbReference type="SUPFAM" id="SSF52172">
    <property type="entry name" value="CheY-like"/>
    <property type="match status" value="1"/>
</dbReference>
<protein>
    <submittedName>
        <fullName evidence="7">Response regulator transcription factor</fullName>
    </submittedName>
</protein>
<evidence type="ECO:0000256" key="2">
    <source>
        <dbReference type="ARBA" id="ARBA00023125"/>
    </source>
</evidence>
<dbReference type="Pfam" id="PF00196">
    <property type="entry name" value="GerE"/>
    <property type="match status" value="1"/>
</dbReference>
<dbReference type="CDD" id="cd06170">
    <property type="entry name" value="LuxR_C_like"/>
    <property type="match status" value="1"/>
</dbReference>
<reference evidence="7 8" key="1">
    <citation type="submission" date="2022-03" db="EMBL/GenBank/DDBJ databases">
        <title>Complete genome analysis of Roseomonas KG 17.1 : a prolific producer of plant growth promoters.</title>
        <authorList>
            <person name="Saadouli I."/>
            <person name="Najjari A."/>
            <person name="Mosbah A."/>
            <person name="Ouzari H.I."/>
        </authorList>
    </citation>
    <scope>NUCLEOTIDE SEQUENCE [LARGE SCALE GENOMIC DNA]</scope>
    <source>
        <strain evidence="7 8">KG17-1</strain>
    </source>
</reference>
<dbReference type="PRINTS" id="PR00038">
    <property type="entry name" value="HTHLUXR"/>
</dbReference>